<accession>A0A8H4XPG3</accession>
<feature type="transmembrane region" description="Helical" evidence="2">
    <location>
        <begin position="580"/>
        <end position="602"/>
    </location>
</feature>
<feature type="compositionally biased region" description="Basic and acidic residues" evidence="1">
    <location>
        <begin position="481"/>
        <end position="508"/>
    </location>
</feature>
<keyword evidence="4" id="KW-1185">Reference proteome</keyword>
<proteinExistence type="predicted"/>
<reference evidence="3" key="2">
    <citation type="submission" date="2020-05" db="EMBL/GenBank/DDBJ databases">
        <authorList>
            <person name="Kim H.-S."/>
            <person name="Proctor R.H."/>
            <person name="Brown D.W."/>
        </authorList>
    </citation>
    <scope>NUCLEOTIDE SEQUENCE</scope>
    <source>
        <strain evidence="3">NRRL 22465</strain>
    </source>
</reference>
<feature type="compositionally biased region" description="Basic and acidic residues" evidence="1">
    <location>
        <begin position="537"/>
        <end position="566"/>
    </location>
</feature>
<dbReference type="SMART" id="SM00384">
    <property type="entry name" value="AT_hook"/>
    <property type="match status" value="3"/>
</dbReference>
<dbReference type="GO" id="GO:0003677">
    <property type="term" value="F:DNA binding"/>
    <property type="evidence" value="ECO:0007669"/>
    <property type="project" value="InterPro"/>
</dbReference>
<protein>
    <submittedName>
        <fullName evidence="3">Uncharacterized protein</fullName>
    </submittedName>
</protein>
<keyword evidence="2" id="KW-1133">Transmembrane helix</keyword>
<feature type="compositionally biased region" description="Acidic residues" evidence="1">
    <location>
        <begin position="370"/>
        <end position="382"/>
    </location>
</feature>
<feature type="region of interest" description="Disordered" evidence="1">
    <location>
        <begin position="291"/>
        <end position="570"/>
    </location>
</feature>
<evidence type="ECO:0000256" key="1">
    <source>
        <dbReference type="SAM" id="MobiDB-lite"/>
    </source>
</evidence>
<feature type="compositionally biased region" description="Polar residues" evidence="1">
    <location>
        <begin position="35"/>
        <end position="58"/>
    </location>
</feature>
<reference evidence="3" key="1">
    <citation type="journal article" date="2020" name="BMC Genomics">
        <title>Correction to: Identification and distribution of gene clusters required for synthesis of sphingolipid metabolism inhibitors in diverse species of the filamentous fungus Fusarium.</title>
        <authorList>
            <person name="Kim H.S."/>
            <person name="Lohmar J.M."/>
            <person name="Busman M."/>
            <person name="Brown D.W."/>
            <person name="Naumann T.A."/>
            <person name="Divon H.H."/>
            <person name="Lysoe E."/>
            <person name="Uhlig S."/>
            <person name="Proctor R.H."/>
        </authorList>
    </citation>
    <scope>NUCLEOTIDE SEQUENCE</scope>
    <source>
        <strain evidence="3">NRRL 22465</strain>
    </source>
</reference>
<gene>
    <name evidence="3" type="ORF">FZEAL_1886</name>
</gene>
<comment type="caution">
    <text evidence="3">The sequence shown here is derived from an EMBL/GenBank/DDBJ whole genome shotgun (WGS) entry which is preliminary data.</text>
</comment>
<dbReference type="OrthoDB" id="5404794at2759"/>
<feature type="compositionally biased region" description="Basic residues" evidence="1">
    <location>
        <begin position="406"/>
        <end position="417"/>
    </location>
</feature>
<dbReference type="Proteomes" id="UP000635477">
    <property type="component" value="Unassembled WGS sequence"/>
</dbReference>
<keyword evidence="2" id="KW-0812">Transmembrane</keyword>
<feature type="region of interest" description="Disordered" evidence="1">
    <location>
        <begin position="113"/>
        <end position="245"/>
    </location>
</feature>
<keyword evidence="2" id="KW-0472">Membrane</keyword>
<evidence type="ECO:0000313" key="3">
    <source>
        <dbReference type="EMBL" id="KAF4982493.1"/>
    </source>
</evidence>
<dbReference type="AlphaFoldDB" id="A0A8H4XPG3"/>
<feature type="compositionally biased region" description="Basic residues" evidence="1">
    <location>
        <begin position="441"/>
        <end position="451"/>
    </location>
</feature>
<sequence>MPPVIILDSDDDEEEHGYSPPRSPHLLAHVEPPATHSSGRVSRATTSTDPSFFQNIYDEQNDAAHGYAPQDIAGSHDMERLSSSEMTAPVPFKRTVTGLIEPSSLMSVADPTVAKSQNIPHSNGPDEWTQASTPGRRKAPTAIMDDPWDVPSSPEVGQDRLVSKIRIKRQQPQPHPMPILNVPNPGYEGDSQERRKRRKVDYSEPSQQGSNEVDLVAIPFSNDNEEVRRESQRGPTPSMLPPTLPVNEDVSFYIATKTLTEAQKMEYESVQLPSSGSHPLPPVYQFDLQNLGSSGSATNINTQRSDGTCLMSTAPQPQNVMDPARLTTRRATMQRWDSSPDVIAAAESPPRENDTRLPGRPRGDTPAEPIADEVLEINEPDTTELPAVEEASAPDPEPEYVEPPVKAKKPRGRPKKKGGTEVSQSTDLSLSHAGDGEQVTKPKKKRGRPRKSEKPTPQLEEQLEAPLPNEAVLIADEDTQPETKSRARAKVEEIRADDEHVEEVESPKRAPALARQESSKDELAVLEEISPNSTTKPDPDLDDRASSEFSEEIKTAGEGKEEKQEVAQKNQLKSYSPKDIAWIAAANIFLAYGVPVLTWLSYQTAKLCVKYYYPYLPWADQLNSLGLATSQLNITTLKIHRCTNLFKMSGNGKDEKKGAAEWDDAAAKRIATAGKDSELAEKAKLGADKAKKEKAAEAEAKTNAQGKK</sequence>
<evidence type="ECO:0000256" key="2">
    <source>
        <dbReference type="SAM" id="Phobius"/>
    </source>
</evidence>
<evidence type="ECO:0000313" key="4">
    <source>
        <dbReference type="Proteomes" id="UP000635477"/>
    </source>
</evidence>
<feature type="compositionally biased region" description="Polar residues" evidence="1">
    <location>
        <begin position="291"/>
        <end position="319"/>
    </location>
</feature>
<feature type="compositionally biased region" description="Basic and acidic residues" evidence="1">
    <location>
        <begin position="349"/>
        <end position="365"/>
    </location>
</feature>
<dbReference type="InterPro" id="IPR017956">
    <property type="entry name" value="AT_hook_DNA-bd_motif"/>
</dbReference>
<name>A0A8H4XPG3_9HYPO</name>
<feature type="region of interest" description="Disordered" evidence="1">
    <location>
        <begin position="1"/>
        <end position="70"/>
    </location>
</feature>
<dbReference type="EMBL" id="JABEYC010000115">
    <property type="protein sequence ID" value="KAF4982493.1"/>
    <property type="molecule type" value="Genomic_DNA"/>
</dbReference>
<organism evidence="3 4">
    <name type="scientific">Fusarium zealandicum</name>
    <dbReference type="NCBI Taxonomy" id="1053134"/>
    <lineage>
        <taxon>Eukaryota</taxon>
        <taxon>Fungi</taxon>
        <taxon>Dikarya</taxon>
        <taxon>Ascomycota</taxon>
        <taxon>Pezizomycotina</taxon>
        <taxon>Sordariomycetes</taxon>
        <taxon>Hypocreomycetidae</taxon>
        <taxon>Hypocreales</taxon>
        <taxon>Nectriaceae</taxon>
        <taxon>Fusarium</taxon>
        <taxon>Fusarium staphyleae species complex</taxon>
    </lineage>
</organism>